<evidence type="ECO:0000313" key="3">
    <source>
        <dbReference type="Proteomes" id="UP001437256"/>
    </source>
</evidence>
<feature type="region of interest" description="Disordered" evidence="1">
    <location>
        <begin position="61"/>
        <end position="82"/>
    </location>
</feature>
<organism evidence="2 3">
    <name type="scientific">Marasmius tenuissimus</name>
    <dbReference type="NCBI Taxonomy" id="585030"/>
    <lineage>
        <taxon>Eukaryota</taxon>
        <taxon>Fungi</taxon>
        <taxon>Dikarya</taxon>
        <taxon>Basidiomycota</taxon>
        <taxon>Agaricomycotina</taxon>
        <taxon>Agaricomycetes</taxon>
        <taxon>Agaricomycetidae</taxon>
        <taxon>Agaricales</taxon>
        <taxon>Marasmiineae</taxon>
        <taxon>Marasmiaceae</taxon>
        <taxon>Marasmius</taxon>
    </lineage>
</organism>
<protein>
    <submittedName>
        <fullName evidence="2">Uncharacterized protein</fullName>
    </submittedName>
</protein>
<keyword evidence="3" id="KW-1185">Reference proteome</keyword>
<dbReference type="Proteomes" id="UP001437256">
    <property type="component" value="Unassembled WGS sequence"/>
</dbReference>
<evidence type="ECO:0000313" key="2">
    <source>
        <dbReference type="EMBL" id="KAL0057069.1"/>
    </source>
</evidence>
<dbReference type="EMBL" id="JBBXMP010000719">
    <property type="protein sequence ID" value="KAL0057069.1"/>
    <property type="molecule type" value="Genomic_DNA"/>
</dbReference>
<gene>
    <name evidence="2" type="ORF">AAF712_016309</name>
</gene>
<accession>A0ABR2Z7U9</accession>
<feature type="compositionally biased region" description="Basic and acidic residues" evidence="1">
    <location>
        <begin position="66"/>
        <end position="75"/>
    </location>
</feature>
<name>A0ABR2Z7U9_9AGAR</name>
<evidence type="ECO:0000256" key="1">
    <source>
        <dbReference type="SAM" id="MobiDB-lite"/>
    </source>
</evidence>
<comment type="caution">
    <text evidence="2">The sequence shown here is derived from an EMBL/GenBank/DDBJ whole genome shotgun (WGS) entry which is preliminary data.</text>
</comment>
<proteinExistence type="predicted"/>
<sequence length="82" mass="9310">MCLSSIISGTFSYNNWGKKLAFDSKGRQKVKAAEFHKTMESLSKNKQDAIINSVRLYVKPRGRNMRGKDQDVDPEKLEDDTG</sequence>
<reference evidence="2 3" key="1">
    <citation type="submission" date="2024-05" db="EMBL/GenBank/DDBJ databases">
        <title>A draft genome resource for the thread blight pathogen Marasmius tenuissimus strain MS-2.</title>
        <authorList>
            <person name="Yulfo-Soto G.E."/>
            <person name="Baruah I.K."/>
            <person name="Amoako-Attah I."/>
            <person name="Bukari Y."/>
            <person name="Meinhardt L.W."/>
            <person name="Bailey B.A."/>
            <person name="Cohen S.P."/>
        </authorList>
    </citation>
    <scope>NUCLEOTIDE SEQUENCE [LARGE SCALE GENOMIC DNA]</scope>
    <source>
        <strain evidence="2 3">MS-2</strain>
    </source>
</reference>